<keyword evidence="2" id="KW-1185">Reference proteome</keyword>
<reference evidence="2" key="1">
    <citation type="submission" date="2015-09" db="EMBL/GenBank/DDBJ databases">
        <authorList>
            <consortium name="Pathogen Informatics"/>
        </authorList>
    </citation>
    <scope>NUCLEOTIDE SEQUENCE [LARGE SCALE GENOMIC DNA]</scope>
    <source>
        <strain evidence="2">Lake Konstanz</strain>
    </source>
</reference>
<name>A0A0S4J799_BODSA</name>
<evidence type="ECO:0000313" key="2">
    <source>
        <dbReference type="Proteomes" id="UP000051952"/>
    </source>
</evidence>
<dbReference type="Proteomes" id="UP000051952">
    <property type="component" value="Unassembled WGS sequence"/>
</dbReference>
<dbReference type="EMBL" id="CYKH01001237">
    <property type="protein sequence ID" value="CUG86067.1"/>
    <property type="molecule type" value="Genomic_DNA"/>
</dbReference>
<dbReference type="VEuPathDB" id="TriTrypDB:BSAL_06425"/>
<proteinExistence type="predicted"/>
<evidence type="ECO:0000313" key="1">
    <source>
        <dbReference type="EMBL" id="CUG86067.1"/>
    </source>
</evidence>
<organism evidence="1 2">
    <name type="scientific">Bodo saltans</name>
    <name type="common">Flagellated protozoan</name>
    <dbReference type="NCBI Taxonomy" id="75058"/>
    <lineage>
        <taxon>Eukaryota</taxon>
        <taxon>Discoba</taxon>
        <taxon>Euglenozoa</taxon>
        <taxon>Kinetoplastea</taxon>
        <taxon>Metakinetoplastina</taxon>
        <taxon>Eubodonida</taxon>
        <taxon>Bodonidae</taxon>
        <taxon>Bodo</taxon>
    </lineage>
</organism>
<accession>A0A0S4J799</accession>
<gene>
    <name evidence="1" type="ORF">BSAL_06425</name>
</gene>
<dbReference type="AlphaFoldDB" id="A0A0S4J799"/>
<protein>
    <submittedName>
        <fullName evidence="1">Uncharacterized protein</fullName>
    </submittedName>
</protein>
<sequence>MSHINVSMNEIITTNDMKGYSIIVHIDSVNIKKCRSTQGIVPNNNMSQIISTNMKCYSINRIIVIVNNMKCQVIKRFIVPNDNIKQCQYIKRYIVPNDTKNKLMQMILNTNNIEKRYIKRFIVPNNTKNKLISTNDKKGQPQQIVLQRLTPGEATTMRTSGRHAAVYLCNHWVGGVTRLYLLSV</sequence>